<dbReference type="InterPro" id="IPR052519">
    <property type="entry name" value="Euk-type_GlcNAc_Kinase"/>
</dbReference>
<dbReference type="PANTHER" id="PTHR43190">
    <property type="entry name" value="N-ACETYL-D-GLUCOSAMINE KINASE"/>
    <property type="match status" value="1"/>
</dbReference>
<proteinExistence type="predicted"/>
<reference evidence="2 3" key="1">
    <citation type="submission" date="2020-08" db="EMBL/GenBank/DDBJ databases">
        <title>Sequencing the genomes of 1000 actinobacteria strains.</title>
        <authorList>
            <person name="Klenk H.-P."/>
        </authorList>
    </citation>
    <scope>NUCLEOTIDE SEQUENCE [LARGE SCALE GENOMIC DNA]</scope>
    <source>
        <strain evidence="2 3">DSM 105498</strain>
    </source>
</reference>
<dbReference type="GO" id="GO:0016301">
    <property type="term" value="F:kinase activity"/>
    <property type="evidence" value="ECO:0007669"/>
    <property type="project" value="UniProtKB-KW"/>
</dbReference>
<dbReference type="InterPro" id="IPR002731">
    <property type="entry name" value="ATPase_BadF"/>
</dbReference>
<keyword evidence="2" id="KW-0808">Transferase</keyword>
<comment type="caution">
    <text evidence="2">The sequence shown here is derived from an EMBL/GenBank/DDBJ whole genome shotgun (WGS) entry which is preliminary data.</text>
</comment>
<dbReference type="Gene3D" id="3.30.420.40">
    <property type="match status" value="2"/>
</dbReference>
<evidence type="ECO:0000259" key="1">
    <source>
        <dbReference type="Pfam" id="PF01869"/>
    </source>
</evidence>
<name>A0A7W4VTH8_9ACTN</name>
<dbReference type="PANTHER" id="PTHR43190:SF3">
    <property type="entry name" value="N-ACETYL-D-GLUCOSAMINE KINASE"/>
    <property type="match status" value="1"/>
</dbReference>
<dbReference type="AlphaFoldDB" id="A0A7W4VTH8"/>
<dbReference type="Proteomes" id="UP000589626">
    <property type="component" value="Unassembled WGS sequence"/>
</dbReference>
<feature type="domain" description="ATPase BadF/BadG/BcrA/BcrD type" evidence="1">
    <location>
        <begin position="8"/>
        <end position="293"/>
    </location>
</feature>
<dbReference type="Pfam" id="PF01869">
    <property type="entry name" value="BcrAD_BadFG"/>
    <property type="match status" value="1"/>
</dbReference>
<evidence type="ECO:0000313" key="3">
    <source>
        <dbReference type="Proteomes" id="UP000589626"/>
    </source>
</evidence>
<evidence type="ECO:0000313" key="2">
    <source>
        <dbReference type="EMBL" id="MBB3041515.1"/>
    </source>
</evidence>
<accession>A0A7W4VTH8</accession>
<dbReference type="RefSeq" id="WP_183591407.1">
    <property type="nucleotide sequence ID" value="NZ_JACHWR010000001.1"/>
</dbReference>
<organism evidence="2 3">
    <name type="scientific">Nocardioides soli</name>
    <dbReference type="NCBI Taxonomy" id="1036020"/>
    <lineage>
        <taxon>Bacteria</taxon>
        <taxon>Bacillati</taxon>
        <taxon>Actinomycetota</taxon>
        <taxon>Actinomycetes</taxon>
        <taxon>Propionibacteriales</taxon>
        <taxon>Nocardioidaceae</taxon>
        <taxon>Nocardioides</taxon>
    </lineage>
</organism>
<gene>
    <name evidence="2" type="ORF">FHU40_001316</name>
</gene>
<dbReference type="SUPFAM" id="SSF53067">
    <property type="entry name" value="Actin-like ATPase domain"/>
    <property type="match status" value="2"/>
</dbReference>
<keyword evidence="3" id="KW-1185">Reference proteome</keyword>
<keyword evidence="2" id="KW-0418">Kinase</keyword>
<dbReference type="InterPro" id="IPR043129">
    <property type="entry name" value="ATPase_NBD"/>
</dbReference>
<protein>
    <submittedName>
        <fullName evidence="2">N-acetylglucosamine kinase-like BadF-type ATPase</fullName>
    </submittedName>
</protein>
<dbReference type="EMBL" id="JACHWR010000001">
    <property type="protein sequence ID" value="MBB3041515.1"/>
    <property type="molecule type" value="Genomic_DNA"/>
</dbReference>
<sequence length="318" mass="32579">MTTHTLVLGVDVGNSKTHVAVVDTGGDVVGAAAGTGWSSGDLSAATAVDHVLGLAERACGRRAGFAAAAIAMAGLDLPHQERDMVDRFAAAAPAPAVTVVNDTFALLRVGAPSGDGVAVVAGAGINCVGVRGDRVVRFHSLGRLSGDWGGGYDVGAEALALACRAEDGRGAATALERLVPRHFGLDRPLQVSEAVLDGTVRRDRLLELCPTVFAAAGEGDAVARSVVERLGTEVAVFARTAVRRLSWDSGPVPVVLGGGLFQSRDPVLLDSVTEALDDRLEVIVSDDPPVVGSVLMALDLLGVPPPARLTARLRPLLS</sequence>